<reference evidence="3 4" key="1">
    <citation type="journal article" date="2016" name="Proc. Natl. Acad. Sci. U.S.A.">
        <title>Comparative genomics of biotechnologically important yeasts.</title>
        <authorList>
            <person name="Riley R."/>
            <person name="Haridas S."/>
            <person name="Wolfe K.H."/>
            <person name="Lopes M.R."/>
            <person name="Hittinger C.T."/>
            <person name="Goeker M."/>
            <person name="Salamov A.A."/>
            <person name="Wisecaver J.H."/>
            <person name="Long T.M."/>
            <person name="Calvey C.H."/>
            <person name="Aerts A.L."/>
            <person name="Barry K.W."/>
            <person name="Choi C."/>
            <person name="Clum A."/>
            <person name="Coughlan A.Y."/>
            <person name="Deshpande S."/>
            <person name="Douglass A.P."/>
            <person name="Hanson S.J."/>
            <person name="Klenk H.-P."/>
            <person name="LaButti K.M."/>
            <person name="Lapidus A."/>
            <person name="Lindquist E.A."/>
            <person name="Lipzen A.M."/>
            <person name="Meier-Kolthoff J.P."/>
            <person name="Ohm R.A."/>
            <person name="Otillar R.P."/>
            <person name="Pangilinan J.L."/>
            <person name="Peng Y."/>
            <person name="Rokas A."/>
            <person name="Rosa C.A."/>
            <person name="Scheuner C."/>
            <person name="Sibirny A.A."/>
            <person name="Slot J.C."/>
            <person name="Stielow J.B."/>
            <person name="Sun H."/>
            <person name="Kurtzman C.P."/>
            <person name="Blackwell M."/>
            <person name="Grigoriev I.V."/>
            <person name="Jeffries T.W."/>
        </authorList>
    </citation>
    <scope>NUCLEOTIDE SEQUENCE [LARGE SCALE GENOMIC DNA]</scope>
    <source>
        <strain evidence="4">ATCC 58044 / CBS 1984 / NCYC 433 / NRRL Y-366-8</strain>
    </source>
</reference>
<feature type="signal peptide" evidence="2">
    <location>
        <begin position="1"/>
        <end position="21"/>
    </location>
</feature>
<protein>
    <submittedName>
        <fullName evidence="3">Uncharacterized protein</fullName>
    </submittedName>
</protein>
<keyword evidence="1" id="KW-0812">Transmembrane</keyword>
<dbReference type="RefSeq" id="XP_019040446.1">
    <property type="nucleotide sequence ID" value="XM_019186244.1"/>
</dbReference>
<evidence type="ECO:0000256" key="2">
    <source>
        <dbReference type="SAM" id="SignalP"/>
    </source>
</evidence>
<evidence type="ECO:0000313" key="4">
    <source>
        <dbReference type="Proteomes" id="UP000094112"/>
    </source>
</evidence>
<dbReference type="AlphaFoldDB" id="A0A1E3P734"/>
<gene>
    <name evidence="3" type="ORF">WICANDRAFT_90573</name>
</gene>
<accession>A0A1E3P734</accession>
<dbReference type="Proteomes" id="UP000094112">
    <property type="component" value="Unassembled WGS sequence"/>
</dbReference>
<keyword evidence="2" id="KW-0732">Signal</keyword>
<feature type="non-terminal residue" evidence="3">
    <location>
        <position position="222"/>
    </location>
</feature>
<feature type="chain" id="PRO_5009133712" evidence="2">
    <location>
        <begin position="22"/>
        <end position="222"/>
    </location>
</feature>
<name>A0A1E3P734_WICAA</name>
<proteinExistence type="predicted"/>
<feature type="transmembrane region" description="Helical" evidence="1">
    <location>
        <begin position="189"/>
        <end position="213"/>
    </location>
</feature>
<dbReference type="OrthoDB" id="10515066at2759"/>
<dbReference type="GeneID" id="30203490"/>
<keyword evidence="1" id="KW-1133">Transmembrane helix</keyword>
<evidence type="ECO:0000313" key="3">
    <source>
        <dbReference type="EMBL" id="ODQ61239.1"/>
    </source>
</evidence>
<keyword evidence="1" id="KW-0472">Membrane</keyword>
<evidence type="ECO:0000256" key="1">
    <source>
        <dbReference type="SAM" id="Phobius"/>
    </source>
</evidence>
<dbReference type="EMBL" id="KV454209">
    <property type="protein sequence ID" value="ODQ61239.1"/>
    <property type="molecule type" value="Genomic_DNA"/>
</dbReference>
<keyword evidence="4" id="KW-1185">Reference proteome</keyword>
<sequence length="222" mass="22645">MKFSTSSILAFASIAATSVFAAPVDIPSASLPVSNLPTGALGNLPTGELGSLTGVLGGSLPTGDLAGLNLPDPIGAVSGEIANITGLLKEVTSLLTTSDLPHDTLDKVVEIVKEFVNGVVDTLGQATGLDGVADSLNDLLDDTVGKLDGLLKNSGLSDTLNRTLDALLKSLKTLLSKILWTLNQVLDNLFHLNLVGVVVALLSGALAAIDLFLSQLKNGALP</sequence>
<organism evidence="3 4">
    <name type="scientific">Wickerhamomyces anomalus (strain ATCC 58044 / CBS 1984 / NCYC 433 / NRRL Y-366-8)</name>
    <name type="common">Yeast</name>
    <name type="synonym">Hansenula anomala</name>
    <dbReference type="NCBI Taxonomy" id="683960"/>
    <lineage>
        <taxon>Eukaryota</taxon>
        <taxon>Fungi</taxon>
        <taxon>Dikarya</taxon>
        <taxon>Ascomycota</taxon>
        <taxon>Saccharomycotina</taxon>
        <taxon>Saccharomycetes</taxon>
        <taxon>Phaffomycetales</taxon>
        <taxon>Wickerhamomycetaceae</taxon>
        <taxon>Wickerhamomyces</taxon>
    </lineage>
</organism>